<feature type="region of interest" description="Disordered" evidence="1">
    <location>
        <begin position="260"/>
        <end position="283"/>
    </location>
</feature>
<dbReference type="InterPro" id="IPR052579">
    <property type="entry name" value="Zinc_finger_SWIM"/>
</dbReference>
<organism evidence="2 3">
    <name type="scientific">Parasitella parasitica</name>
    <dbReference type="NCBI Taxonomy" id="35722"/>
    <lineage>
        <taxon>Eukaryota</taxon>
        <taxon>Fungi</taxon>
        <taxon>Fungi incertae sedis</taxon>
        <taxon>Mucoromycota</taxon>
        <taxon>Mucoromycotina</taxon>
        <taxon>Mucoromycetes</taxon>
        <taxon>Mucorales</taxon>
        <taxon>Mucorineae</taxon>
        <taxon>Mucoraceae</taxon>
        <taxon>Parasitella</taxon>
    </lineage>
</organism>
<evidence type="ECO:0000313" key="3">
    <source>
        <dbReference type="Proteomes" id="UP000054107"/>
    </source>
</evidence>
<proteinExistence type="predicted"/>
<evidence type="ECO:0000313" key="2">
    <source>
        <dbReference type="EMBL" id="CEP18068.1"/>
    </source>
</evidence>
<gene>
    <name evidence="2" type="primary">PARPA_12368.1 scaffold 44939</name>
</gene>
<dbReference type="Proteomes" id="UP000054107">
    <property type="component" value="Unassembled WGS sequence"/>
</dbReference>
<reference evidence="2 3" key="1">
    <citation type="submission" date="2014-09" db="EMBL/GenBank/DDBJ databases">
        <authorList>
            <person name="Ellenberger Sabrina"/>
        </authorList>
    </citation>
    <scope>NUCLEOTIDE SEQUENCE [LARGE SCALE GENOMIC DNA]</scope>
    <source>
        <strain evidence="2 3">CBS 412.66</strain>
    </source>
</reference>
<evidence type="ECO:0008006" key="4">
    <source>
        <dbReference type="Google" id="ProtNLM"/>
    </source>
</evidence>
<keyword evidence="3" id="KW-1185">Reference proteome</keyword>
<accession>A0A0B7NS14</accession>
<dbReference type="STRING" id="35722.A0A0B7NS14"/>
<protein>
    <recommendedName>
        <fullName evidence="4">MULE transposase domain-containing protein</fullName>
    </recommendedName>
</protein>
<name>A0A0B7NS14_9FUNG</name>
<dbReference type="OrthoDB" id="2379842at2759"/>
<dbReference type="PANTHER" id="PTHR31569:SF4">
    <property type="entry name" value="SWIM-TYPE DOMAIN-CONTAINING PROTEIN"/>
    <property type="match status" value="1"/>
</dbReference>
<dbReference type="AlphaFoldDB" id="A0A0B7NS14"/>
<evidence type="ECO:0000256" key="1">
    <source>
        <dbReference type="SAM" id="MobiDB-lite"/>
    </source>
</evidence>
<dbReference type="PANTHER" id="PTHR31569">
    <property type="entry name" value="SWIM-TYPE DOMAIN-CONTAINING PROTEIN"/>
    <property type="match status" value="1"/>
</dbReference>
<dbReference type="EMBL" id="LN733737">
    <property type="protein sequence ID" value="CEP18068.1"/>
    <property type="molecule type" value="Genomic_DNA"/>
</dbReference>
<sequence>MNAIEAGLPEVKHLLCRWHISKNVLVHINKIFDGLESEEVTKLLKNWNFVVTSRTEQAFEDNLMNLIGELPRRNKANKAYRPSDFVQYLKNTWLDEHKEKFVSAWTDEYMHLGTTSTSRIEGAHAVLKRHLKSAAGDLGYVFNCMDTVLKQQHTDINVRSKAQQYKANNQFRTPVFSGILRSISRHPLQMAFKKFGLAKVDLITTDQKYKLKPCTGSFEKTQGIPCAHTIKECLLQDKSLEKEDFHRQWYINESCDATSTEENRNSTMEDPFSTENVEKMKEM</sequence>